<reference evidence="1" key="1">
    <citation type="submission" date="2005-10" db="EMBL/GenBank/DDBJ databases">
        <title>Complete sequence of chromosome 2 of Burkholderia sp. 383.</title>
        <authorList>
            <consortium name="US DOE Joint Genome Institute"/>
            <person name="Copeland A."/>
            <person name="Lucas S."/>
            <person name="Lapidus A."/>
            <person name="Barry K."/>
            <person name="Detter J.C."/>
            <person name="Glavina T."/>
            <person name="Hammon N."/>
            <person name="Israni S."/>
            <person name="Pitluck S."/>
            <person name="Chain P."/>
            <person name="Malfatti S."/>
            <person name="Shin M."/>
            <person name="Vergez L."/>
            <person name="Schmutz J."/>
            <person name="Larimer F."/>
            <person name="Land M."/>
            <person name="Kyrpides N."/>
            <person name="Lykidis A."/>
            <person name="Richardson P."/>
        </authorList>
    </citation>
    <scope>NUCLEOTIDE SEQUENCE [LARGE SCALE GENOMIC DNA]</scope>
    <source>
        <strain evidence="1">383</strain>
    </source>
</reference>
<dbReference type="AlphaFoldDB" id="Q397A5"/>
<protein>
    <submittedName>
        <fullName evidence="1">Uncharacterized protein</fullName>
    </submittedName>
</protein>
<evidence type="ECO:0000313" key="1">
    <source>
        <dbReference type="EMBL" id="ABB11456.1"/>
    </source>
</evidence>
<evidence type="ECO:0000313" key="2">
    <source>
        <dbReference type="Proteomes" id="UP000002705"/>
    </source>
</evidence>
<sequence length="82" mass="8530">MATRAHAAAARGQPQCRIGVHRAPSARTAMSHGDSAAAHHICASLPHGASWVARSRASCNARCALRGGAAGPIHDDMARRLR</sequence>
<proteinExistence type="predicted"/>
<keyword evidence="2" id="KW-1185">Reference proteome</keyword>
<dbReference type="KEGG" id="bur:Bcep18194_B1342"/>
<dbReference type="HOGENOM" id="CLU_2615301_0_0_4"/>
<dbReference type="Proteomes" id="UP000002705">
    <property type="component" value="Chromosome 2"/>
</dbReference>
<accession>Q397A5</accession>
<name>Q397A5_BURL3</name>
<dbReference type="EMBL" id="CP000152">
    <property type="protein sequence ID" value="ABB11456.1"/>
    <property type="molecule type" value="Genomic_DNA"/>
</dbReference>
<organism evidence="1 2">
    <name type="scientific">Burkholderia lata (strain ATCC 17760 / DSM 23089 / LMG 22485 / NCIMB 9086 / R18194 / 383)</name>
    <dbReference type="NCBI Taxonomy" id="482957"/>
    <lineage>
        <taxon>Bacteria</taxon>
        <taxon>Pseudomonadati</taxon>
        <taxon>Pseudomonadota</taxon>
        <taxon>Betaproteobacteria</taxon>
        <taxon>Burkholderiales</taxon>
        <taxon>Burkholderiaceae</taxon>
        <taxon>Burkholderia</taxon>
        <taxon>Burkholderia cepacia complex</taxon>
    </lineage>
</organism>
<gene>
    <name evidence="1" type="ordered locus">Bcep18194_B1342</name>
</gene>